<evidence type="ECO:0000256" key="1">
    <source>
        <dbReference type="ARBA" id="ARBA00006484"/>
    </source>
</evidence>
<dbReference type="SUPFAM" id="SSF51735">
    <property type="entry name" value="NAD(P)-binding Rossmann-fold domains"/>
    <property type="match status" value="1"/>
</dbReference>
<name>A0A387HT54_9ACTN</name>
<dbReference type="PRINTS" id="PR00081">
    <property type="entry name" value="GDHRDH"/>
</dbReference>
<organism evidence="4 5">
    <name type="scientific">Streptomyces hundungensis</name>
    <dbReference type="NCBI Taxonomy" id="1077946"/>
    <lineage>
        <taxon>Bacteria</taxon>
        <taxon>Bacillati</taxon>
        <taxon>Actinomycetota</taxon>
        <taxon>Actinomycetes</taxon>
        <taxon>Kitasatosporales</taxon>
        <taxon>Streptomycetaceae</taxon>
        <taxon>Streptomyces</taxon>
    </lineage>
</organism>
<dbReference type="GO" id="GO:0016616">
    <property type="term" value="F:oxidoreductase activity, acting on the CH-OH group of donors, NAD or NADP as acceptor"/>
    <property type="evidence" value="ECO:0007669"/>
    <property type="project" value="UniProtKB-ARBA"/>
</dbReference>
<evidence type="ECO:0000313" key="4">
    <source>
        <dbReference type="EMBL" id="AYG85257.1"/>
    </source>
</evidence>
<dbReference type="Gene3D" id="3.40.50.720">
    <property type="entry name" value="NAD(P)-binding Rossmann-like Domain"/>
    <property type="match status" value="1"/>
</dbReference>
<evidence type="ECO:0000256" key="2">
    <source>
        <dbReference type="ARBA" id="ARBA00023002"/>
    </source>
</evidence>
<dbReference type="EMBL" id="CP032698">
    <property type="protein sequence ID" value="AYG85257.1"/>
    <property type="molecule type" value="Genomic_DNA"/>
</dbReference>
<gene>
    <name evidence="4" type="ORF">DWB77_07474</name>
</gene>
<dbReference type="PANTHER" id="PTHR42901">
    <property type="entry name" value="ALCOHOL DEHYDROGENASE"/>
    <property type="match status" value="1"/>
</dbReference>
<dbReference type="FunFam" id="3.40.50.720:FF:000047">
    <property type="entry name" value="NADP-dependent L-serine/L-allo-threonine dehydrogenase"/>
    <property type="match status" value="1"/>
</dbReference>
<dbReference type="PROSITE" id="PS00061">
    <property type="entry name" value="ADH_SHORT"/>
    <property type="match status" value="1"/>
</dbReference>
<dbReference type="OrthoDB" id="9775296at2"/>
<dbReference type="InterPro" id="IPR020904">
    <property type="entry name" value="Sc_DH/Rdtase_CS"/>
</dbReference>
<keyword evidence="2 4" id="KW-0560">Oxidoreductase</keyword>
<accession>A0A387HT54</accession>
<dbReference type="KEGG" id="shun:DWB77_07474"/>
<protein>
    <submittedName>
        <fullName evidence="4">Putative oxidoreductase</fullName>
        <ecNumber evidence="4">1.-.-.-</ecNumber>
    </submittedName>
</protein>
<proteinExistence type="inferred from homology"/>
<comment type="similarity">
    <text evidence="1 3">Belongs to the short-chain dehydrogenases/reductases (SDR) family.</text>
</comment>
<evidence type="ECO:0000256" key="3">
    <source>
        <dbReference type="RuleBase" id="RU000363"/>
    </source>
</evidence>
<sequence length="275" mass="27986">MAATATATTTAAATTVSQSVASARPLTGRVAVVTGASSGIGEATATLLAAQGAHVALLARRGERLAQHVARIEAAGGTALAVPSDVTDPASLADAATRVRERFGHADLVVNNAGLALPDLLGQEASGANWQRMIEVNVTGAWAVVDAFVPDLLAAAGDRGCADLVTVSSVAAQIVLPGFGGYAASKAALSHLSRNLRVQLAPSDIRVTTIEPGAVDTELRDHIGDPAMSAAVQEAMDSIEKIPSGADIAELIAFAVSRPRHVNLPQISVMPTREI</sequence>
<dbReference type="RefSeq" id="WP_120727108.1">
    <property type="nucleotide sequence ID" value="NZ_CP032698.1"/>
</dbReference>
<reference evidence="4 5" key="1">
    <citation type="submission" date="2018-10" db="EMBL/GenBank/DDBJ databases">
        <title>Relationship between Morphology and Antimicrobial Activity in Streptomyces.</title>
        <authorList>
            <person name="Kang H.J."/>
            <person name="Kim S.B."/>
        </authorList>
    </citation>
    <scope>NUCLEOTIDE SEQUENCE [LARGE SCALE GENOMIC DNA]</scope>
    <source>
        <strain evidence="4 5">BH38</strain>
    </source>
</reference>
<dbReference type="Pfam" id="PF00106">
    <property type="entry name" value="adh_short"/>
    <property type="match status" value="1"/>
</dbReference>
<dbReference type="InterPro" id="IPR036291">
    <property type="entry name" value="NAD(P)-bd_dom_sf"/>
</dbReference>
<dbReference type="PRINTS" id="PR00080">
    <property type="entry name" value="SDRFAMILY"/>
</dbReference>
<dbReference type="PANTHER" id="PTHR42901:SF1">
    <property type="entry name" value="ALCOHOL DEHYDROGENASE"/>
    <property type="match status" value="1"/>
</dbReference>
<keyword evidence="5" id="KW-1185">Reference proteome</keyword>
<evidence type="ECO:0000313" key="5">
    <source>
        <dbReference type="Proteomes" id="UP000271554"/>
    </source>
</evidence>
<dbReference type="Proteomes" id="UP000271554">
    <property type="component" value="Chromosome"/>
</dbReference>
<dbReference type="EC" id="1.-.-.-" evidence="4"/>
<dbReference type="AlphaFoldDB" id="A0A387HT54"/>
<dbReference type="InterPro" id="IPR002347">
    <property type="entry name" value="SDR_fam"/>
</dbReference>